<keyword evidence="1" id="KW-0472">Membrane</keyword>
<proteinExistence type="predicted"/>
<keyword evidence="1" id="KW-0812">Transmembrane</keyword>
<dbReference type="AlphaFoldDB" id="A0A8K0EXE8"/>
<feature type="transmembrane region" description="Helical" evidence="1">
    <location>
        <begin position="76"/>
        <end position="100"/>
    </location>
</feature>
<dbReference type="Proteomes" id="UP000838412">
    <property type="component" value="Chromosome 6"/>
</dbReference>
<feature type="transmembrane region" description="Helical" evidence="1">
    <location>
        <begin position="45"/>
        <end position="64"/>
    </location>
</feature>
<reference evidence="2" key="1">
    <citation type="submission" date="2022-01" db="EMBL/GenBank/DDBJ databases">
        <authorList>
            <person name="Braso-Vives M."/>
        </authorList>
    </citation>
    <scope>NUCLEOTIDE SEQUENCE</scope>
</reference>
<dbReference type="OrthoDB" id="10047747at2759"/>
<organism evidence="2 3">
    <name type="scientific">Branchiostoma lanceolatum</name>
    <name type="common">Common lancelet</name>
    <name type="synonym">Amphioxus lanceolatum</name>
    <dbReference type="NCBI Taxonomy" id="7740"/>
    <lineage>
        <taxon>Eukaryota</taxon>
        <taxon>Metazoa</taxon>
        <taxon>Chordata</taxon>
        <taxon>Cephalochordata</taxon>
        <taxon>Leptocardii</taxon>
        <taxon>Amphioxiformes</taxon>
        <taxon>Branchiostomatidae</taxon>
        <taxon>Branchiostoma</taxon>
    </lineage>
</organism>
<keyword evidence="3" id="KW-1185">Reference proteome</keyword>
<gene>
    <name evidence="2" type="primary">Hypp3555</name>
    <name evidence="2" type="ORF">BLAG_LOCUS20293</name>
</gene>
<dbReference type="EMBL" id="OV696691">
    <property type="protein sequence ID" value="CAH1266745.1"/>
    <property type="molecule type" value="Genomic_DNA"/>
</dbReference>
<protein>
    <submittedName>
        <fullName evidence="2">Hypp3555 protein</fullName>
    </submittedName>
</protein>
<sequence length="264" mass="28951">MATRTTRLMVGFGAALLLQGLAAVLLGICAEYLHKSQFHGLLAPVWSGCTAIATGLLAVCSGKTPYHKWLRRWTHALSFVTCLVAIAALVIGIMGVVVTCSGDVTNRLPAYLCGERKALHLAALCLALGMLVAAVALFITCCTYYVTCPCCNVPCSTCDVTRSSCDVTCLTCKAICDCCQSMKIRRRQKTPPVEAPLPSRREPVEDTTQEEMFEHAHENPYAYPNDPPPYYIPDVQEIDLEMCEMSDNEVKKTVRFMDQDPDAM</sequence>
<evidence type="ECO:0000313" key="2">
    <source>
        <dbReference type="EMBL" id="CAH1266745.1"/>
    </source>
</evidence>
<name>A0A8K0EXE8_BRALA</name>
<evidence type="ECO:0000256" key="1">
    <source>
        <dbReference type="SAM" id="Phobius"/>
    </source>
</evidence>
<keyword evidence="1" id="KW-1133">Transmembrane helix</keyword>
<feature type="transmembrane region" description="Helical" evidence="1">
    <location>
        <begin position="12"/>
        <end position="33"/>
    </location>
</feature>
<feature type="transmembrane region" description="Helical" evidence="1">
    <location>
        <begin position="121"/>
        <end position="146"/>
    </location>
</feature>
<accession>A0A8K0EXE8</accession>
<evidence type="ECO:0000313" key="3">
    <source>
        <dbReference type="Proteomes" id="UP000838412"/>
    </source>
</evidence>